<keyword evidence="2" id="KW-1185">Reference proteome</keyword>
<dbReference type="EMBL" id="BNAL01000038">
    <property type="protein sequence ID" value="GHG09949.1"/>
    <property type="molecule type" value="Genomic_DNA"/>
</dbReference>
<dbReference type="RefSeq" id="WP_189643895.1">
    <property type="nucleotide sequence ID" value="NZ_BNAL01000038.1"/>
</dbReference>
<evidence type="ECO:0000313" key="1">
    <source>
        <dbReference type="EMBL" id="GHG09949.1"/>
    </source>
</evidence>
<dbReference type="Proteomes" id="UP000632154">
    <property type="component" value="Unassembled WGS sequence"/>
</dbReference>
<protein>
    <recommendedName>
        <fullName evidence="3">DUF985 domain-containing protein</fullName>
    </recommendedName>
</protein>
<evidence type="ECO:0000313" key="2">
    <source>
        <dbReference type="Proteomes" id="UP000632154"/>
    </source>
</evidence>
<name>A0ABQ3KCW5_9DEIO</name>
<comment type="caution">
    <text evidence="1">The sequence shown here is derived from an EMBL/GenBank/DDBJ whole genome shotgun (WGS) entry which is preliminary data.</text>
</comment>
<reference evidence="2" key="1">
    <citation type="journal article" date="2019" name="Int. J. Syst. Evol. Microbiol.">
        <title>The Global Catalogue of Microorganisms (GCM) 10K type strain sequencing project: providing services to taxonomists for standard genome sequencing and annotation.</title>
        <authorList>
            <consortium name="The Broad Institute Genomics Platform"/>
            <consortium name="The Broad Institute Genome Sequencing Center for Infectious Disease"/>
            <person name="Wu L."/>
            <person name="Ma J."/>
        </authorList>
    </citation>
    <scope>NUCLEOTIDE SEQUENCE [LARGE SCALE GENOMIC DNA]</scope>
    <source>
        <strain evidence="2">CGMCC 1.18439</strain>
    </source>
</reference>
<organism evidence="1 2">
    <name type="scientific">Deinococcus piscis</name>
    <dbReference type="NCBI Taxonomy" id="394230"/>
    <lineage>
        <taxon>Bacteria</taxon>
        <taxon>Thermotogati</taxon>
        <taxon>Deinococcota</taxon>
        <taxon>Deinococci</taxon>
        <taxon>Deinococcales</taxon>
        <taxon>Deinococcaceae</taxon>
        <taxon>Deinococcus</taxon>
    </lineage>
</organism>
<gene>
    <name evidence="1" type="ORF">GCM10017783_23080</name>
</gene>
<proteinExistence type="predicted"/>
<sequence>MTTFELTQTSVNRAAIEAAAAYTNPAPKQVAWSAHGFTLYQGIHEFPFTLRETDAQSIWHTADLSDYQACWHLSALTGNMSISPFFGVLFGLPELAKRHQGHLREGRSYSLYHPGETTTPGQLRLPKGRWITAIIEQSSTHSLLLLGGIPAGMVTWPNQELIAYQHLSDRELRRIGLPRLSPEEQLPAVWQPTDEALQDILSGLEQGYQSHDFMMKTWNVPFEGALGNTPAPTVKERLNTLYKQQQLGEQVR</sequence>
<accession>A0ABQ3KCW5</accession>
<evidence type="ECO:0008006" key="3">
    <source>
        <dbReference type="Google" id="ProtNLM"/>
    </source>
</evidence>